<proteinExistence type="predicted"/>
<protein>
    <submittedName>
        <fullName evidence="1">Uncharacterized protein</fullName>
    </submittedName>
</protein>
<name>A0A0D0CPB5_9AGAR</name>
<dbReference type="EMBL" id="KN834774">
    <property type="protein sequence ID" value="KIK60697.1"/>
    <property type="molecule type" value="Genomic_DNA"/>
</dbReference>
<gene>
    <name evidence="1" type="ORF">GYMLUDRAFT_59410</name>
</gene>
<dbReference type="HOGENOM" id="CLU_1384308_0_0_1"/>
<reference evidence="1 2" key="1">
    <citation type="submission" date="2014-04" db="EMBL/GenBank/DDBJ databases">
        <title>Evolutionary Origins and Diversification of the Mycorrhizal Mutualists.</title>
        <authorList>
            <consortium name="DOE Joint Genome Institute"/>
            <consortium name="Mycorrhizal Genomics Consortium"/>
            <person name="Kohler A."/>
            <person name="Kuo A."/>
            <person name="Nagy L.G."/>
            <person name="Floudas D."/>
            <person name="Copeland A."/>
            <person name="Barry K.W."/>
            <person name="Cichocki N."/>
            <person name="Veneault-Fourrey C."/>
            <person name="LaButti K."/>
            <person name="Lindquist E.A."/>
            <person name="Lipzen A."/>
            <person name="Lundell T."/>
            <person name="Morin E."/>
            <person name="Murat C."/>
            <person name="Riley R."/>
            <person name="Ohm R."/>
            <person name="Sun H."/>
            <person name="Tunlid A."/>
            <person name="Henrissat B."/>
            <person name="Grigoriev I.V."/>
            <person name="Hibbett D.S."/>
            <person name="Martin F."/>
        </authorList>
    </citation>
    <scope>NUCLEOTIDE SEQUENCE [LARGE SCALE GENOMIC DNA]</scope>
    <source>
        <strain evidence="1 2">FD-317 M1</strain>
    </source>
</reference>
<evidence type="ECO:0000313" key="1">
    <source>
        <dbReference type="EMBL" id="KIK60697.1"/>
    </source>
</evidence>
<organism evidence="1 2">
    <name type="scientific">Collybiopsis luxurians FD-317 M1</name>
    <dbReference type="NCBI Taxonomy" id="944289"/>
    <lineage>
        <taxon>Eukaryota</taxon>
        <taxon>Fungi</taxon>
        <taxon>Dikarya</taxon>
        <taxon>Basidiomycota</taxon>
        <taxon>Agaricomycotina</taxon>
        <taxon>Agaricomycetes</taxon>
        <taxon>Agaricomycetidae</taxon>
        <taxon>Agaricales</taxon>
        <taxon>Marasmiineae</taxon>
        <taxon>Omphalotaceae</taxon>
        <taxon>Collybiopsis</taxon>
        <taxon>Collybiopsis luxurians</taxon>
    </lineage>
</organism>
<keyword evidence="2" id="KW-1185">Reference proteome</keyword>
<accession>A0A0D0CPB5</accession>
<dbReference type="AlphaFoldDB" id="A0A0D0CPB5"/>
<dbReference type="Proteomes" id="UP000053593">
    <property type="component" value="Unassembled WGS sequence"/>
</dbReference>
<evidence type="ECO:0000313" key="2">
    <source>
        <dbReference type="Proteomes" id="UP000053593"/>
    </source>
</evidence>
<sequence>MPLFSNAPQTHSGQIFTDWSRYIQATNPNFSLSAAVKHAEQQVLVPDFVDNPLHSEEEVPSVLSSPLTLPPSSASSSPSILPLDLLETSAGLSLPLSGGQKFNALARAAPTDAPSSIQLTHKSKLQYNKRHLQSSAEEVATQLDTDDMKDLTTGYIGWQTVDQSSKGHVWGFDELMGEDSVHNMTLVNVDVTNPYVH</sequence>